<evidence type="ECO:0000313" key="2">
    <source>
        <dbReference type="Proteomes" id="UP001203761"/>
    </source>
</evidence>
<evidence type="ECO:0000313" key="1">
    <source>
        <dbReference type="EMBL" id="MCL6422619.1"/>
    </source>
</evidence>
<comment type="caution">
    <text evidence="1">The sequence shown here is derived from an EMBL/GenBank/DDBJ whole genome shotgun (WGS) entry which is preliminary data.</text>
</comment>
<dbReference type="RefSeq" id="WP_249736713.1">
    <property type="nucleotide sequence ID" value="NZ_JAKNCJ010000001.1"/>
</dbReference>
<name>A0ABT0QYM6_9MICO</name>
<sequence length="82" mass="8673">MATSAKTVAAKLLVKPGSTVHLPADPDAIRERVEQPDVGWTTVAIAAVDAAWSALRVKPSDADSFRETRDVLASAAEMDGIR</sequence>
<reference evidence="1" key="1">
    <citation type="submission" date="2022-02" db="EMBL/GenBank/DDBJ databases">
        <authorList>
            <person name="Lee M."/>
            <person name="Kim S.-J."/>
            <person name="Jung M.-Y."/>
        </authorList>
    </citation>
    <scope>NUCLEOTIDE SEQUENCE</scope>
    <source>
        <strain evidence="1">JHP9</strain>
    </source>
</reference>
<protein>
    <submittedName>
        <fullName evidence="1">Uncharacterized protein</fullName>
    </submittedName>
</protein>
<accession>A0ABT0QYM6</accession>
<gene>
    <name evidence="1" type="ORF">Bequi_04330</name>
</gene>
<dbReference type="Proteomes" id="UP001203761">
    <property type="component" value="Unassembled WGS sequence"/>
</dbReference>
<organism evidence="1 2">
    <name type="scientific">Brachybacterium equifaecis</name>
    <dbReference type="NCBI Taxonomy" id="2910770"/>
    <lineage>
        <taxon>Bacteria</taxon>
        <taxon>Bacillati</taxon>
        <taxon>Actinomycetota</taxon>
        <taxon>Actinomycetes</taxon>
        <taxon>Micrococcales</taxon>
        <taxon>Dermabacteraceae</taxon>
        <taxon>Brachybacterium</taxon>
    </lineage>
</organism>
<proteinExistence type="predicted"/>
<dbReference type="EMBL" id="JAKNCJ010000001">
    <property type="protein sequence ID" value="MCL6422619.1"/>
    <property type="molecule type" value="Genomic_DNA"/>
</dbReference>
<keyword evidence="2" id="KW-1185">Reference proteome</keyword>